<sequence>MTSVCIPYPLSHMIKDLNYLFPSSIANIGKTFNIIVSGRSISYFEVYALLTNNAKLWV</sequence>
<dbReference type="EMBL" id="GGEC01007309">
    <property type="protein sequence ID" value="MBW87792.1"/>
    <property type="molecule type" value="Transcribed_RNA"/>
</dbReference>
<dbReference type="AlphaFoldDB" id="A0A2P2J2W2"/>
<proteinExistence type="predicted"/>
<reference evidence="1" key="1">
    <citation type="submission" date="2018-02" db="EMBL/GenBank/DDBJ databases">
        <title>Rhizophora mucronata_Transcriptome.</title>
        <authorList>
            <person name="Meera S.P."/>
            <person name="Sreeshan A."/>
            <person name="Augustine A."/>
        </authorList>
    </citation>
    <scope>NUCLEOTIDE SEQUENCE</scope>
    <source>
        <tissue evidence="1">Leaf</tissue>
    </source>
</reference>
<protein>
    <submittedName>
        <fullName evidence="1">Uncharacterized protein</fullName>
    </submittedName>
</protein>
<evidence type="ECO:0000313" key="1">
    <source>
        <dbReference type="EMBL" id="MBW87792.1"/>
    </source>
</evidence>
<accession>A0A2P2J2W2</accession>
<name>A0A2P2J2W2_RHIMU</name>
<organism evidence="1">
    <name type="scientific">Rhizophora mucronata</name>
    <name type="common">Asiatic mangrove</name>
    <dbReference type="NCBI Taxonomy" id="61149"/>
    <lineage>
        <taxon>Eukaryota</taxon>
        <taxon>Viridiplantae</taxon>
        <taxon>Streptophyta</taxon>
        <taxon>Embryophyta</taxon>
        <taxon>Tracheophyta</taxon>
        <taxon>Spermatophyta</taxon>
        <taxon>Magnoliopsida</taxon>
        <taxon>eudicotyledons</taxon>
        <taxon>Gunneridae</taxon>
        <taxon>Pentapetalae</taxon>
        <taxon>rosids</taxon>
        <taxon>fabids</taxon>
        <taxon>Malpighiales</taxon>
        <taxon>Rhizophoraceae</taxon>
        <taxon>Rhizophora</taxon>
    </lineage>
</organism>